<sequence>MHGGHSGSYIQSGSIGSGGLGTHSPGDVVVDFFVDSVVPVVPSDVVNGSSVVDDSVGPDDPVVVESGDVWVSVVADEPGVVSDVTGVSGVSSVDPSLMLLE</sequence>
<evidence type="ECO:0000313" key="1">
    <source>
        <dbReference type="EMBL" id="ULU03407.1"/>
    </source>
</evidence>
<evidence type="ECO:0000313" key="2">
    <source>
        <dbReference type="Proteomes" id="UP000827892"/>
    </source>
</evidence>
<gene>
    <name evidence="1" type="ORF">L3Y34_002756</name>
</gene>
<dbReference type="EMBL" id="CP090893">
    <property type="protein sequence ID" value="ULU03407.1"/>
    <property type="molecule type" value="Genomic_DNA"/>
</dbReference>
<dbReference type="Proteomes" id="UP000827892">
    <property type="component" value="Chromosome III"/>
</dbReference>
<protein>
    <submittedName>
        <fullName evidence="1">Uncharacterized protein</fullName>
    </submittedName>
</protein>
<organism evidence="1 2">
    <name type="scientific">Caenorhabditis briggsae</name>
    <dbReference type="NCBI Taxonomy" id="6238"/>
    <lineage>
        <taxon>Eukaryota</taxon>
        <taxon>Metazoa</taxon>
        <taxon>Ecdysozoa</taxon>
        <taxon>Nematoda</taxon>
        <taxon>Chromadorea</taxon>
        <taxon>Rhabditida</taxon>
        <taxon>Rhabditina</taxon>
        <taxon>Rhabditomorpha</taxon>
        <taxon>Rhabditoidea</taxon>
        <taxon>Rhabditidae</taxon>
        <taxon>Peloderinae</taxon>
        <taxon>Caenorhabditis</taxon>
    </lineage>
</organism>
<proteinExistence type="predicted"/>
<name>A0AAE9DFM9_CAEBR</name>
<accession>A0AAE9DFM9</accession>
<reference evidence="1 2" key="1">
    <citation type="submission" date="2022-05" db="EMBL/GenBank/DDBJ databases">
        <title>Chromosome-level reference genomes for two strains of Caenorhabditis briggsae: an improved platform for comparative genomics.</title>
        <authorList>
            <person name="Stevens L."/>
            <person name="Andersen E.C."/>
        </authorList>
    </citation>
    <scope>NUCLEOTIDE SEQUENCE [LARGE SCALE GENOMIC DNA]</scope>
    <source>
        <strain evidence="1">QX1410_ONT</strain>
        <tissue evidence="1">Whole-organism</tissue>
    </source>
</reference>
<dbReference type="AlphaFoldDB" id="A0AAE9DFM9"/>